<dbReference type="GO" id="GO:0006879">
    <property type="term" value="P:intracellular iron ion homeostasis"/>
    <property type="evidence" value="ECO:0007669"/>
    <property type="project" value="TreeGrafter"/>
</dbReference>
<dbReference type="GO" id="GO:0000978">
    <property type="term" value="F:RNA polymerase II cis-regulatory region sequence-specific DNA binding"/>
    <property type="evidence" value="ECO:0007669"/>
    <property type="project" value="TreeGrafter"/>
</dbReference>
<dbReference type="AlphaFoldDB" id="W4KQI8"/>
<dbReference type="Pfam" id="PF00649">
    <property type="entry name" value="Copper-fist"/>
    <property type="match status" value="1"/>
</dbReference>
<dbReference type="OrthoDB" id="5600085at2759"/>
<comment type="subcellular location">
    <subcellularLocation>
        <location evidence="1">Nucleus</location>
    </subcellularLocation>
</comment>
<keyword evidence="4" id="KW-0186">Copper</keyword>
<dbReference type="Gene3D" id="3.90.430.10">
    <property type="entry name" value="Copper fist DNA-binding domain"/>
    <property type="match status" value="1"/>
</dbReference>
<dbReference type="PANTHER" id="PTHR28088:SF5">
    <property type="entry name" value="TRANSCRIPTIONAL ACTIVATOR HAA1-RELATED"/>
    <property type="match status" value="1"/>
</dbReference>
<keyword evidence="11" id="KW-1185">Reference proteome</keyword>
<evidence type="ECO:0000256" key="8">
    <source>
        <dbReference type="SAM" id="MobiDB-lite"/>
    </source>
</evidence>
<dbReference type="SUPFAM" id="SSF57879">
    <property type="entry name" value="Zinc domain conserved in yeast copper-regulated transcription factors"/>
    <property type="match status" value="1"/>
</dbReference>
<dbReference type="PROSITE" id="PS50073">
    <property type="entry name" value="COPPER_FIST_2"/>
    <property type="match status" value="1"/>
</dbReference>
<dbReference type="SMART" id="SM00412">
    <property type="entry name" value="Cu_FIST"/>
    <property type="match status" value="1"/>
</dbReference>
<keyword evidence="5" id="KW-0805">Transcription regulation</keyword>
<dbReference type="PANTHER" id="PTHR28088">
    <property type="entry name" value="TRANSCRIPTIONAL ACTIVATOR HAA1-RELATED"/>
    <property type="match status" value="1"/>
</dbReference>
<evidence type="ECO:0000313" key="11">
    <source>
        <dbReference type="Proteomes" id="UP000030671"/>
    </source>
</evidence>
<feature type="region of interest" description="Disordered" evidence="8">
    <location>
        <begin position="168"/>
        <end position="238"/>
    </location>
</feature>
<keyword evidence="2" id="KW-0479">Metal-binding</keyword>
<evidence type="ECO:0000256" key="1">
    <source>
        <dbReference type="ARBA" id="ARBA00004123"/>
    </source>
</evidence>
<reference evidence="10 11" key="1">
    <citation type="journal article" date="2012" name="New Phytol.">
        <title>Insight into trade-off between wood decay and parasitism from the genome of a fungal forest pathogen.</title>
        <authorList>
            <person name="Olson A."/>
            <person name="Aerts A."/>
            <person name="Asiegbu F."/>
            <person name="Belbahri L."/>
            <person name="Bouzid O."/>
            <person name="Broberg A."/>
            <person name="Canback B."/>
            <person name="Coutinho P.M."/>
            <person name="Cullen D."/>
            <person name="Dalman K."/>
            <person name="Deflorio G."/>
            <person name="van Diepen L.T."/>
            <person name="Dunand C."/>
            <person name="Duplessis S."/>
            <person name="Durling M."/>
            <person name="Gonthier P."/>
            <person name="Grimwood J."/>
            <person name="Fossdal C.G."/>
            <person name="Hansson D."/>
            <person name="Henrissat B."/>
            <person name="Hietala A."/>
            <person name="Himmelstrand K."/>
            <person name="Hoffmeister D."/>
            <person name="Hogberg N."/>
            <person name="James T.Y."/>
            <person name="Karlsson M."/>
            <person name="Kohler A."/>
            <person name="Kues U."/>
            <person name="Lee Y.H."/>
            <person name="Lin Y.C."/>
            <person name="Lind M."/>
            <person name="Lindquist E."/>
            <person name="Lombard V."/>
            <person name="Lucas S."/>
            <person name="Lunden K."/>
            <person name="Morin E."/>
            <person name="Murat C."/>
            <person name="Park J."/>
            <person name="Raffaello T."/>
            <person name="Rouze P."/>
            <person name="Salamov A."/>
            <person name="Schmutz J."/>
            <person name="Solheim H."/>
            <person name="Stahlberg J."/>
            <person name="Velez H."/>
            <person name="de Vries R.P."/>
            <person name="Wiebenga A."/>
            <person name="Woodward S."/>
            <person name="Yakovlev I."/>
            <person name="Garbelotto M."/>
            <person name="Martin F."/>
            <person name="Grigoriev I.V."/>
            <person name="Stenlid J."/>
        </authorList>
    </citation>
    <scope>NUCLEOTIDE SEQUENCE [LARGE SCALE GENOMIC DNA]</scope>
    <source>
        <strain evidence="10 11">TC 32-1</strain>
    </source>
</reference>
<feature type="domain" description="Copper-fist" evidence="9">
    <location>
        <begin position="1"/>
        <end position="40"/>
    </location>
</feature>
<dbReference type="GO" id="GO:0045944">
    <property type="term" value="P:positive regulation of transcription by RNA polymerase II"/>
    <property type="evidence" value="ECO:0007669"/>
    <property type="project" value="TreeGrafter"/>
</dbReference>
<feature type="compositionally biased region" description="Basic residues" evidence="8">
    <location>
        <begin position="209"/>
        <end position="222"/>
    </location>
</feature>
<dbReference type="HOGENOM" id="CLU_025811_1_0_1"/>
<dbReference type="InterPro" id="IPR001083">
    <property type="entry name" value="Cu_fist_DNA-bd_dom"/>
</dbReference>
<keyword evidence="3" id="KW-0862">Zinc</keyword>
<evidence type="ECO:0000256" key="4">
    <source>
        <dbReference type="ARBA" id="ARBA00023008"/>
    </source>
</evidence>
<evidence type="ECO:0000256" key="2">
    <source>
        <dbReference type="ARBA" id="ARBA00022723"/>
    </source>
</evidence>
<evidence type="ECO:0000256" key="3">
    <source>
        <dbReference type="ARBA" id="ARBA00022833"/>
    </source>
</evidence>
<dbReference type="GO" id="GO:0006878">
    <property type="term" value="P:intracellular copper ion homeostasis"/>
    <property type="evidence" value="ECO:0007669"/>
    <property type="project" value="TreeGrafter"/>
</dbReference>
<protein>
    <submittedName>
        <fullName evidence="10">ACE transcription factor 2</fullName>
    </submittedName>
</protein>
<evidence type="ECO:0000259" key="9">
    <source>
        <dbReference type="PROSITE" id="PS50073"/>
    </source>
</evidence>
<proteinExistence type="predicted"/>
<evidence type="ECO:0000256" key="7">
    <source>
        <dbReference type="ARBA" id="ARBA00023242"/>
    </source>
</evidence>
<dbReference type="KEGG" id="hir:HETIRDRAFT_181137"/>
<dbReference type="GO" id="GO:0005507">
    <property type="term" value="F:copper ion binding"/>
    <property type="evidence" value="ECO:0007669"/>
    <property type="project" value="InterPro"/>
</dbReference>
<dbReference type="GO" id="GO:0000981">
    <property type="term" value="F:DNA-binding transcription factor activity, RNA polymerase II-specific"/>
    <property type="evidence" value="ECO:0007669"/>
    <property type="project" value="TreeGrafter"/>
</dbReference>
<dbReference type="EMBL" id="KI925454">
    <property type="protein sequence ID" value="ETW87670.1"/>
    <property type="molecule type" value="Genomic_DNA"/>
</dbReference>
<dbReference type="eggNOG" id="ENOG502S7CA">
    <property type="taxonomic scope" value="Eukaryota"/>
</dbReference>
<dbReference type="InParanoid" id="W4KQI8"/>
<organism evidence="10 11">
    <name type="scientific">Heterobasidion irregulare (strain TC 32-1)</name>
    <dbReference type="NCBI Taxonomy" id="747525"/>
    <lineage>
        <taxon>Eukaryota</taxon>
        <taxon>Fungi</taxon>
        <taxon>Dikarya</taxon>
        <taxon>Basidiomycota</taxon>
        <taxon>Agaricomycotina</taxon>
        <taxon>Agaricomycetes</taxon>
        <taxon>Russulales</taxon>
        <taxon>Bondarzewiaceae</taxon>
        <taxon>Heterobasidion</taxon>
        <taxon>Heterobasidion annosum species complex</taxon>
    </lineage>
</organism>
<dbReference type="RefSeq" id="XP_009541541.1">
    <property type="nucleotide sequence ID" value="XM_009543246.1"/>
</dbReference>
<evidence type="ECO:0000256" key="6">
    <source>
        <dbReference type="ARBA" id="ARBA00023163"/>
    </source>
</evidence>
<dbReference type="InterPro" id="IPR051763">
    <property type="entry name" value="Copper_Homeo_Regul"/>
</dbReference>
<dbReference type="PRINTS" id="PR00617">
    <property type="entry name" value="COPPERFIST"/>
</dbReference>
<evidence type="ECO:0000256" key="5">
    <source>
        <dbReference type="ARBA" id="ARBA00023015"/>
    </source>
</evidence>
<dbReference type="InterPro" id="IPR036395">
    <property type="entry name" value="Cu_fist_DNA-bd_dom_sf"/>
</dbReference>
<accession>W4KQI8</accession>
<feature type="compositionally biased region" description="Polar residues" evidence="8">
    <location>
        <begin position="197"/>
        <end position="206"/>
    </location>
</feature>
<sequence>MVYINSQKFACESCIKGHRSSSCAHTDRPLYEIKKKGRPVSQCERCRELRSTKRVHSKCTCSDARTSRSHEAEKSFGTKQKRYIPIVPALPNGLKDALAPSSRPVRPPDPRQRVDSLLNPCPCEDVWNCQCRASTSAAATAALDRGALNNGLATLARAAALCCVNDSASPPTPTPTPPQSTHGAASPALKHPRAPTPTASPTQSSRAHPCAHPRAQPKRAKRAQSPERGPALPPLLFPPAASPSMPAFPFSPPHLYPSSHAPAGGGAARTLMPPFSALTRLAGSGCTCGLRCACPDCAEHRGADDAQPGEEHSVGAAFEAAISGHGAGVGRGRESREEHAASVDGHGHGHGHGHVRRDCGDGCGNCVDEDVMALDLSKVSFGLGAERASAAAAARGPVLGQTVLDRFFAQAARIPLPGADVELPKLCCGGACACGGACGCGGSCQGCCEDENNEEESQTAARERVEAAATGCCG</sequence>
<keyword evidence="7" id="KW-0539">Nucleus</keyword>
<feature type="region of interest" description="Disordered" evidence="8">
    <location>
        <begin position="326"/>
        <end position="352"/>
    </location>
</feature>
<name>W4KQI8_HETIT</name>
<gene>
    <name evidence="10" type="primary">ace2</name>
    <name evidence="10" type="ORF">HETIRDRAFT_181137</name>
</gene>
<dbReference type="Proteomes" id="UP000030671">
    <property type="component" value="Unassembled WGS sequence"/>
</dbReference>
<dbReference type="SMART" id="SM01090">
    <property type="entry name" value="Copper-fist"/>
    <property type="match status" value="1"/>
</dbReference>
<evidence type="ECO:0000313" key="10">
    <source>
        <dbReference type="EMBL" id="ETW87670.1"/>
    </source>
</evidence>
<dbReference type="STRING" id="747525.W4KQI8"/>
<dbReference type="FunFam" id="3.90.430.10:FF:000001">
    <property type="entry name" value="Copper fist DNA-binding protein"/>
    <property type="match status" value="1"/>
</dbReference>
<feature type="compositionally biased region" description="Basic and acidic residues" evidence="8">
    <location>
        <begin position="331"/>
        <end position="347"/>
    </location>
</feature>
<dbReference type="GO" id="GO:0005634">
    <property type="term" value="C:nucleus"/>
    <property type="evidence" value="ECO:0007669"/>
    <property type="project" value="UniProtKB-SubCell"/>
</dbReference>
<dbReference type="GeneID" id="20668580"/>
<keyword evidence="6" id="KW-0804">Transcription</keyword>